<feature type="domain" description="CRISPR type III-associated protein" evidence="2">
    <location>
        <begin position="10"/>
        <end position="295"/>
    </location>
</feature>
<dbReference type="PANTHER" id="PTHR36700:SF1">
    <property type="entry name" value="CRISPR SYSTEM CMR SUBUNIT CMR4"/>
    <property type="match status" value="1"/>
</dbReference>
<dbReference type="AlphaFoldDB" id="A0AA45C5T2"/>
<dbReference type="InterPro" id="IPR013410">
    <property type="entry name" value="CRISPR-assoc_RAMP_Cmr4"/>
</dbReference>
<protein>
    <submittedName>
        <fullName evidence="3">CRISPR-associated protein Cmr4</fullName>
    </submittedName>
</protein>
<dbReference type="GO" id="GO:0051607">
    <property type="term" value="P:defense response to virus"/>
    <property type="evidence" value="ECO:0007669"/>
    <property type="project" value="UniProtKB-KW"/>
</dbReference>
<dbReference type="PANTHER" id="PTHR36700">
    <property type="entry name" value="CRISPR SYSTEM CMR SUBUNIT CMR4"/>
    <property type="match status" value="1"/>
</dbReference>
<organism evidence="3 4">
    <name type="scientific">Oceanotoga teriensis</name>
    <dbReference type="NCBI Taxonomy" id="515440"/>
    <lineage>
        <taxon>Bacteria</taxon>
        <taxon>Thermotogati</taxon>
        <taxon>Thermotogota</taxon>
        <taxon>Thermotogae</taxon>
        <taxon>Petrotogales</taxon>
        <taxon>Petrotogaceae</taxon>
        <taxon>Oceanotoga</taxon>
    </lineage>
</organism>
<dbReference type="Proteomes" id="UP000245921">
    <property type="component" value="Unassembled WGS sequence"/>
</dbReference>
<evidence type="ECO:0000313" key="3">
    <source>
        <dbReference type="EMBL" id="PWJ90017.1"/>
    </source>
</evidence>
<sequence>MYDNAKMIYIKTLTPTHAGAGQTLQNVDMPIQRETNTNIPKIEGSSLKGSIKHSIYRKIKINEKDVNEEDVNEEEKMLNKIFGNDNGDSASRIGFTDAKLLFFPIKSTTEIYKLITCPYVLKRWVEDLEYCEKEDLNYINFDSIKSISISEGECISLNKGSQVLEEYIFENNENNKNKINEITEILKKFDIEISEIEKRIVILNDTDFIDLVSMYTEIITRNRIDPKKGVAENKGLFTEEYLPTETIMYFMALSSPDFFEKVDETSINPFDYLEKELDYVFHVGGYSTIGKGLVKRTKITKTANKPDNSENEDGGK</sequence>
<keyword evidence="1" id="KW-0051">Antiviral defense</keyword>
<dbReference type="InterPro" id="IPR005537">
    <property type="entry name" value="RAMP_III_fam"/>
</dbReference>
<proteinExistence type="predicted"/>
<dbReference type="NCBIfam" id="TIGR02580">
    <property type="entry name" value="cas_RAMP_Cmr4"/>
    <property type="match status" value="1"/>
</dbReference>
<gene>
    <name evidence="3" type="ORF">C7380_1135</name>
</gene>
<evidence type="ECO:0000256" key="1">
    <source>
        <dbReference type="ARBA" id="ARBA00023118"/>
    </source>
</evidence>
<dbReference type="Pfam" id="PF03787">
    <property type="entry name" value="RAMPs"/>
    <property type="match status" value="1"/>
</dbReference>
<name>A0AA45C5T2_9BACT</name>
<keyword evidence="4" id="KW-1185">Reference proteome</keyword>
<dbReference type="EMBL" id="QGGI01000013">
    <property type="protein sequence ID" value="PWJ90017.1"/>
    <property type="molecule type" value="Genomic_DNA"/>
</dbReference>
<comment type="caution">
    <text evidence="3">The sequence shown here is derived from an EMBL/GenBank/DDBJ whole genome shotgun (WGS) entry which is preliminary data.</text>
</comment>
<accession>A0AA45C5T2</accession>
<evidence type="ECO:0000259" key="2">
    <source>
        <dbReference type="Pfam" id="PF03787"/>
    </source>
</evidence>
<dbReference type="RefSeq" id="WP_109605219.1">
    <property type="nucleotide sequence ID" value="NZ_QGGI01000013.1"/>
</dbReference>
<evidence type="ECO:0000313" key="4">
    <source>
        <dbReference type="Proteomes" id="UP000245921"/>
    </source>
</evidence>
<reference evidence="3 4" key="1">
    <citation type="submission" date="2018-05" db="EMBL/GenBank/DDBJ databases">
        <title>Genomic Encyclopedia of Type Strains, Phase IV (KMG-IV): sequencing the most valuable type-strain genomes for metagenomic binning, comparative biology and taxonomic classification.</title>
        <authorList>
            <person name="Goeker M."/>
        </authorList>
    </citation>
    <scope>NUCLEOTIDE SEQUENCE [LARGE SCALE GENOMIC DNA]</scope>
    <source>
        <strain evidence="3 4">DSM 24906</strain>
    </source>
</reference>